<reference evidence="2" key="1">
    <citation type="submission" date="2014-09" db="EMBL/GenBank/DDBJ databases">
        <authorList>
            <person name="Magalhaes I.L.F."/>
            <person name="Oliveira U."/>
            <person name="Santos F.R."/>
            <person name="Vidigal T.H.D.A."/>
            <person name="Brescovit A.D."/>
            <person name="Santos A.J."/>
        </authorList>
    </citation>
    <scope>NUCLEOTIDE SEQUENCE</scope>
    <source>
        <tissue evidence="2">Shoot tissue taken approximately 20 cm above the soil surface</tissue>
    </source>
</reference>
<proteinExistence type="predicted"/>
<evidence type="ECO:0000313" key="2">
    <source>
        <dbReference type="EMBL" id="JAD27468.1"/>
    </source>
</evidence>
<accession>A0A0A8YNU5</accession>
<dbReference type="AlphaFoldDB" id="A0A0A8YNU5"/>
<feature type="region of interest" description="Disordered" evidence="1">
    <location>
        <begin position="1"/>
        <end position="23"/>
    </location>
</feature>
<organism evidence="2">
    <name type="scientific">Arundo donax</name>
    <name type="common">Giant reed</name>
    <name type="synonym">Donax arundinaceus</name>
    <dbReference type="NCBI Taxonomy" id="35708"/>
    <lineage>
        <taxon>Eukaryota</taxon>
        <taxon>Viridiplantae</taxon>
        <taxon>Streptophyta</taxon>
        <taxon>Embryophyta</taxon>
        <taxon>Tracheophyta</taxon>
        <taxon>Spermatophyta</taxon>
        <taxon>Magnoliopsida</taxon>
        <taxon>Liliopsida</taxon>
        <taxon>Poales</taxon>
        <taxon>Poaceae</taxon>
        <taxon>PACMAD clade</taxon>
        <taxon>Arundinoideae</taxon>
        <taxon>Arundineae</taxon>
        <taxon>Arundo</taxon>
    </lineage>
</organism>
<dbReference type="EMBL" id="GBRH01270427">
    <property type="protein sequence ID" value="JAD27468.1"/>
    <property type="molecule type" value="Transcribed_RNA"/>
</dbReference>
<reference evidence="2" key="2">
    <citation type="journal article" date="2015" name="Data Brief">
        <title>Shoot transcriptome of the giant reed, Arundo donax.</title>
        <authorList>
            <person name="Barrero R.A."/>
            <person name="Guerrero F.D."/>
            <person name="Moolhuijzen P."/>
            <person name="Goolsby J.A."/>
            <person name="Tidwell J."/>
            <person name="Bellgard S.E."/>
            <person name="Bellgard M.I."/>
        </authorList>
    </citation>
    <scope>NUCLEOTIDE SEQUENCE</scope>
    <source>
        <tissue evidence="2">Shoot tissue taken approximately 20 cm above the soil surface</tissue>
    </source>
</reference>
<protein>
    <submittedName>
        <fullName evidence="2">Uncharacterized protein</fullName>
    </submittedName>
</protein>
<evidence type="ECO:0000256" key="1">
    <source>
        <dbReference type="SAM" id="MobiDB-lite"/>
    </source>
</evidence>
<name>A0A0A8YNU5_ARUDO</name>
<sequence>MAAVAETTSRCGISSSTLPASSRAGRAQCRSCAVGAGRLRL</sequence>
<feature type="compositionally biased region" description="Polar residues" evidence="1">
    <location>
        <begin position="1"/>
        <end position="20"/>
    </location>
</feature>